<sequence>MKIGWFLFALLGCISGEKVKCPAGCECDLTVTNCNDPTIRYLNASGIDERTEVLILDGTNFTEVPSTFLSELKNLKELVFRANPFQALRTGAIRDMSSLESVTFEDSKINYVDCGGFLNLPNLKEVSFTDSKYLVFMASAAFKQCPEQGCVF</sequence>
<organism evidence="2 3">
    <name type="scientific">Oikopleura dioica</name>
    <name type="common">Tunicate</name>
    <dbReference type="NCBI Taxonomy" id="34765"/>
    <lineage>
        <taxon>Eukaryota</taxon>
        <taxon>Metazoa</taxon>
        <taxon>Chordata</taxon>
        <taxon>Tunicata</taxon>
        <taxon>Appendicularia</taxon>
        <taxon>Copelata</taxon>
        <taxon>Oikopleuridae</taxon>
        <taxon>Oikopleura</taxon>
    </lineage>
</organism>
<feature type="chain" id="PRO_5003192592" description="LRRNT domain-containing protein" evidence="1">
    <location>
        <begin position="17"/>
        <end position="152"/>
    </location>
</feature>
<dbReference type="AlphaFoldDB" id="E4X3Q5"/>
<feature type="signal peptide" evidence="1">
    <location>
        <begin position="1"/>
        <end position="16"/>
    </location>
</feature>
<keyword evidence="3" id="KW-1185">Reference proteome</keyword>
<name>E4X3Q5_OIKDI</name>
<dbReference type="Gene3D" id="3.80.10.10">
    <property type="entry name" value="Ribonuclease Inhibitor"/>
    <property type="match status" value="1"/>
</dbReference>
<dbReference type="EMBL" id="FN653023">
    <property type="protein sequence ID" value="CBY18259.1"/>
    <property type="molecule type" value="Genomic_DNA"/>
</dbReference>
<evidence type="ECO:0000313" key="2">
    <source>
        <dbReference type="EMBL" id="CBY18259.1"/>
    </source>
</evidence>
<dbReference type="InterPro" id="IPR032675">
    <property type="entry name" value="LRR_dom_sf"/>
</dbReference>
<evidence type="ECO:0000256" key="1">
    <source>
        <dbReference type="SAM" id="SignalP"/>
    </source>
</evidence>
<dbReference type="Proteomes" id="UP000001307">
    <property type="component" value="Unassembled WGS sequence"/>
</dbReference>
<gene>
    <name evidence="2" type="ORF">GSOID_T00017898001</name>
</gene>
<dbReference type="OrthoDB" id="676979at2759"/>
<evidence type="ECO:0008006" key="4">
    <source>
        <dbReference type="Google" id="ProtNLM"/>
    </source>
</evidence>
<reference evidence="2 3" key="1">
    <citation type="journal article" date="2010" name="Science">
        <title>Plasticity of animal genome architecture unmasked by rapid evolution of a pelagic tunicate.</title>
        <authorList>
            <person name="Denoeud F."/>
            <person name="Henriet S."/>
            <person name="Mungpakdee S."/>
            <person name="Aury J.M."/>
            <person name="Da Silva C."/>
            <person name="Brinkmann H."/>
            <person name="Mikhaleva J."/>
            <person name="Olsen L.C."/>
            <person name="Jubin C."/>
            <person name="Canestro C."/>
            <person name="Bouquet J.M."/>
            <person name="Danks G."/>
            <person name="Poulain J."/>
            <person name="Campsteijn C."/>
            <person name="Adamski M."/>
            <person name="Cross I."/>
            <person name="Yadetie F."/>
            <person name="Muffato M."/>
            <person name="Louis A."/>
            <person name="Butcher S."/>
            <person name="Tsagkogeorga G."/>
            <person name="Konrad A."/>
            <person name="Singh S."/>
            <person name="Jensen M.F."/>
            <person name="Cong E.H."/>
            <person name="Eikeseth-Otteraa H."/>
            <person name="Noel B."/>
            <person name="Anthouard V."/>
            <person name="Porcel B.M."/>
            <person name="Kachouri-Lafond R."/>
            <person name="Nishino A."/>
            <person name="Ugolini M."/>
            <person name="Chourrout P."/>
            <person name="Nishida H."/>
            <person name="Aasland R."/>
            <person name="Huzurbazar S."/>
            <person name="Westhof E."/>
            <person name="Delsuc F."/>
            <person name="Lehrach H."/>
            <person name="Reinhardt R."/>
            <person name="Weissenbach J."/>
            <person name="Roy S.W."/>
            <person name="Artiguenave F."/>
            <person name="Postlethwait J.H."/>
            <person name="Manak J.R."/>
            <person name="Thompson E.M."/>
            <person name="Jaillon O."/>
            <person name="Du Pasquier L."/>
            <person name="Boudinot P."/>
            <person name="Liberles D.A."/>
            <person name="Volff J.N."/>
            <person name="Philippe H."/>
            <person name="Lenhard B."/>
            <person name="Roest Crollius H."/>
            <person name="Wincker P."/>
            <person name="Chourrout D."/>
        </authorList>
    </citation>
    <scope>NUCLEOTIDE SEQUENCE [LARGE SCALE GENOMIC DNA]</scope>
</reference>
<evidence type="ECO:0000313" key="3">
    <source>
        <dbReference type="Proteomes" id="UP000001307"/>
    </source>
</evidence>
<proteinExistence type="predicted"/>
<dbReference type="InParanoid" id="E4X3Q5"/>
<protein>
    <recommendedName>
        <fullName evidence="4">LRRNT domain-containing protein</fullName>
    </recommendedName>
</protein>
<dbReference type="SUPFAM" id="SSF52058">
    <property type="entry name" value="L domain-like"/>
    <property type="match status" value="1"/>
</dbReference>
<keyword evidence="1" id="KW-0732">Signal</keyword>
<accession>E4X3Q5</accession>